<dbReference type="OrthoDB" id="816769at2"/>
<dbReference type="KEGG" id="cpi:Cpin_0303"/>
<feature type="signal peptide" evidence="1">
    <location>
        <begin position="1"/>
        <end position="20"/>
    </location>
</feature>
<evidence type="ECO:0000256" key="1">
    <source>
        <dbReference type="SAM" id="SignalP"/>
    </source>
</evidence>
<evidence type="ECO:0000313" key="2">
    <source>
        <dbReference type="EMBL" id="ACU57802.1"/>
    </source>
</evidence>
<dbReference type="AlphaFoldDB" id="A0A979GM47"/>
<dbReference type="Proteomes" id="UP000002215">
    <property type="component" value="Chromosome"/>
</dbReference>
<sequence>MTRGILLFFISIAVATTSFAQQDSTVADKIKLERDQQLKELNDKLKLNEGEIKVLKTELSGLNDKEAKRKMTAMENLQVALDSRLAILEKTPKIRVGLNGQLAFTELLSIQRDVQPADLFLASQQFFTQLGAVSNLQQYKDFNEWKTEYENWYSKKGRGDQMFDFLNSSLSLVTNAANRVPLYGSLVQTVSSGVNTLVMSFGKENRELKGKSPSMLRLLNVASQFEQQKSVIDYEWTAITKELNQLQQENQDLLSQQLSYYGLDSEGYKREYLSTTLDRKREQYKNDCRLSIARKIQAMEADSLMKGKWSGQVETFMYKVQSLRMRFGQLTARMMINIDRYNELITDYSDSNKFPTEFTTKVGELKEKLSFVKKTFGNSFNPAKYIEDSAVMYIGSNTAETGI</sequence>
<evidence type="ECO:0000313" key="3">
    <source>
        <dbReference type="Proteomes" id="UP000002215"/>
    </source>
</evidence>
<protein>
    <recommendedName>
        <fullName evidence="4">TolC family protein</fullName>
    </recommendedName>
</protein>
<gene>
    <name evidence="2" type="ordered locus">Cpin_0303</name>
</gene>
<keyword evidence="1" id="KW-0732">Signal</keyword>
<reference evidence="2 3" key="2">
    <citation type="journal article" date="2010" name="Stand. Genomic Sci.">
        <title>Complete genome sequence of Chitinophaga pinensis type strain (UQM 2034).</title>
        <authorList>
            <person name="Glavina Del Rio T."/>
            <person name="Abt B."/>
            <person name="Spring S."/>
            <person name="Lapidus A."/>
            <person name="Nolan M."/>
            <person name="Tice H."/>
            <person name="Copeland A."/>
            <person name="Cheng J.F."/>
            <person name="Chen F."/>
            <person name="Bruce D."/>
            <person name="Goodwin L."/>
            <person name="Pitluck S."/>
            <person name="Ivanova N."/>
            <person name="Mavromatis K."/>
            <person name="Mikhailova N."/>
            <person name="Pati A."/>
            <person name="Chen A."/>
            <person name="Palaniappan K."/>
            <person name="Land M."/>
            <person name="Hauser L."/>
            <person name="Chang Y.J."/>
            <person name="Jeffries C.D."/>
            <person name="Chain P."/>
            <person name="Saunders E."/>
            <person name="Detter J.C."/>
            <person name="Brettin T."/>
            <person name="Rohde M."/>
            <person name="Goker M."/>
            <person name="Bristow J."/>
            <person name="Eisen J.A."/>
            <person name="Markowitz V."/>
            <person name="Hugenholtz P."/>
            <person name="Kyrpides N.C."/>
            <person name="Klenk H.P."/>
            <person name="Lucas S."/>
        </authorList>
    </citation>
    <scope>NUCLEOTIDE SEQUENCE [LARGE SCALE GENOMIC DNA]</scope>
    <source>
        <strain evidence="3">ATCC 43595 / DSM 2588 / LMG 13176 / NBRC 15968 / NCIMB 11800 / UQM 2034</strain>
    </source>
</reference>
<dbReference type="RefSeq" id="WP_012787978.1">
    <property type="nucleotide sequence ID" value="NC_013132.1"/>
</dbReference>
<reference evidence="3" key="1">
    <citation type="submission" date="2009-08" db="EMBL/GenBank/DDBJ databases">
        <title>The complete genome of Chitinophaga pinensis DSM 2588.</title>
        <authorList>
            <consortium name="US DOE Joint Genome Institute (JGI-PGF)"/>
            <person name="Lucas S."/>
            <person name="Copeland A."/>
            <person name="Lapidus A."/>
            <person name="Glavina del Rio T."/>
            <person name="Dalin E."/>
            <person name="Tice H."/>
            <person name="Bruce D."/>
            <person name="Goodwin L."/>
            <person name="Pitluck S."/>
            <person name="Kyrpides N."/>
            <person name="Mavromatis K."/>
            <person name="Ivanova N."/>
            <person name="Mikhailova N."/>
            <person name="Sims D."/>
            <person name="Meinche L."/>
            <person name="Brettin T."/>
            <person name="Detter J.C."/>
            <person name="Han C."/>
            <person name="Larimer F."/>
            <person name="Land M."/>
            <person name="Hauser L."/>
            <person name="Markowitz V."/>
            <person name="Cheng J.-F."/>
            <person name="Hugenholtz P."/>
            <person name="Woyke T."/>
            <person name="Wu D."/>
            <person name="Spring S."/>
            <person name="Klenk H.-P."/>
            <person name="Eisen J.A."/>
        </authorList>
    </citation>
    <scope>NUCLEOTIDE SEQUENCE [LARGE SCALE GENOMIC DNA]</scope>
    <source>
        <strain evidence="3">ATCC 43595 / DSM 2588 / LMG 13176 / NBRC 15968 / NCIMB 11800 / UQM 2034</strain>
    </source>
</reference>
<organism evidence="2 3">
    <name type="scientific">Chitinophaga pinensis (strain ATCC 43595 / DSM 2588 / LMG 13176 / NBRC 15968 / NCIMB 11800 / UQM 2034)</name>
    <dbReference type="NCBI Taxonomy" id="485918"/>
    <lineage>
        <taxon>Bacteria</taxon>
        <taxon>Pseudomonadati</taxon>
        <taxon>Bacteroidota</taxon>
        <taxon>Chitinophagia</taxon>
        <taxon>Chitinophagales</taxon>
        <taxon>Chitinophagaceae</taxon>
        <taxon>Chitinophaga</taxon>
    </lineage>
</organism>
<dbReference type="EMBL" id="CP001699">
    <property type="protein sequence ID" value="ACU57802.1"/>
    <property type="molecule type" value="Genomic_DNA"/>
</dbReference>
<name>A0A979GM47_CHIPD</name>
<proteinExistence type="predicted"/>
<feature type="chain" id="PRO_5036972397" description="TolC family protein" evidence="1">
    <location>
        <begin position="21"/>
        <end position="403"/>
    </location>
</feature>
<evidence type="ECO:0008006" key="4">
    <source>
        <dbReference type="Google" id="ProtNLM"/>
    </source>
</evidence>
<accession>A0A979GM47</accession>